<protein>
    <submittedName>
        <fullName evidence="1">Uncharacterized protein</fullName>
    </submittedName>
</protein>
<organism evidence="1">
    <name type="scientific">uncultured prokaryote</name>
    <dbReference type="NCBI Taxonomy" id="198431"/>
    <lineage>
        <taxon>unclassified sequences</taxon>
        <taxon>environmental samples</taxon>
    </lineage>
</organism>
<dbReference type="EMBL" id="AP011797">
    <property type="protein sequence ID" value="BAL58202.1"/>
    <property type="molecule type" value="Genomic_DNA"/>
</dbReference>
<evidence type="ECO:0000313" key="1">
    <source>
        <dbReference type="EMBL" id="BAL58202.1"/>
    </source>
</evidence>
<gene>
    <name evidence="1" type="ORF">HGMM_F55D02C02</name>
</gene>
<sequence length="59" mass="6847">MRMVKLIVRNPDAKTAEKYSGILLLSEREKKGKNSSKHDMTAKNIMIRLMFFSIKMSVM</sequence>
<reference evidence="1" key="2">
    <citation type="journal article" date="2012" name="PLoS ONE">
        <title>A Deeply Branching Thermophilic Bacterium with an Ancient Acetyl-CoA Pathway Dominates a Subsurface Ecosystem.</title>
        <authorList>
            <person name="Takami H."/>
            <person name="Noguchi H."/>
            <person name="Takaki Y."/>
            <person name="Uchiyama I."/>
            <person name="Toyoda A."/>
            <person name="Nishi S."/>
            <person name="Chee G.-J."/>
            <person name="Arai W."/>
            <person name="Nunoura T."/>
            <person name="Itoh T."/>
            <person name="Hattori M."/>
            <person name="Takai K."/>
        </authorList>
    </citation>
    <scope>NUCLEOTIDE SEQUENCE</scope>
</reference>
<reference evidence="1" key="1">
    <citation type="journal article" date="2005" name="Environ. Microbiol.">
        <title>Genetic and functional properties of uncultivated thermophilic crenarchaeotes from a subsurface gold mine as revealed by analysis of genome fragments.</title>
        <authorList>
            <person name="Nunoura T."/>
            <person name="Hirayama H."/>
            <person name="Takami H."/>
            <person name="Oida H."/>
            <person name="Nishi S."/>
            <person name="Shimamura S."/>
            <person name="Suzuki Y."/>
            <person name="Inagaki F."/>
            <person name="Takai K."/>
            <person name="Nealson K.H."/>
            <person name="Horikoshi K."/>
        </authorList>
    </citation>
    <scope>NUCLEOTIDE SEQUENCE</scope>
</reference>
<name>H5SPW6_9ZZZZ</name>
<dbReference type="AlphaFoldDB" id="H5SPW6"/>
<proteinExistence type="predicted"/>
<accession>H5SPW6</accession>